<feature type="region of interest" description="Disordered" evidence="4">
    <location>
        <begin position="1"/>
        <end position="23"/>
    </location>
</feature>
<evidence type="ECO:0000256" key="3">
    <source>
        <dbReference type="ARBA" id="ARBA00022729"/>
    </source>
</evidence>
<dbReference type="CDD" id="cd13401">
    <property type="entry name" value="Slt70-like"/>
    <property type="match status" value="1"/>
</dbReference>
<dbReference type="Gene3D" id="1.10.530.10">
    <property type="match status" value="1"/>
</dbReference>
<comment type="similarity">
    <text evidence="1">Belongs to the transglycosylase Slt family.</text>
</comment>
<dbReference type="InterPro" id="IPR008939">
    <property type="entry name" value="Lytic_TGlycosylase_superhlx_U"/>
</dbReference>
<dbReference type="InterPro" id="IPR008258">
    <property type="entry name" value="Transglycosylase_SLT_dom_1"/>
</dbReference>
<protein>
    <submittedName>
        <fullName evidence="6">Lytic transglycosylase domain-containing protein</fullName>
    </submittedName>
</protein>
<evidence type="ECO:0000256" key="2">
    <source>
        <dbReference type="ARBA" id="ARBA00009387"/>
    </source>
</evidence>
<dbReference type="PROSITE" id="PS00922">
    <property type="entry name" value="TRANSGLYCOSYLASE"/>
    <property type="match status" value="1"/>
</dbReference>
<dbReference type="InterPro" id="IPR023346">
    <property type="entry name" value="Lysozyme-like_dom_sf"/>
</dbReference>
<organism evidence="6 7">
    <name type="scientific">Aquibaculum arenosum</name>
    <dbReference type="NCBI Taxonomy" id="3032591"/>
    <lineage>
        <taxon>Bacteria</taxon>
        <taxon>Pseudomonadati</taxon>
        <taxon>Pseudomonadota</taxon>
        <taxon>Alphaproteobacteria</taxon>
        <taxon>Rhodospirillales</taxon>
        <taxon>Rhodovibrionaceae</taxon>
        <taxon>Aquibaculum</taxon>
    </lineage>
</organism>
<dbReference type="SUPFAM" id="SSF53955">
    <property type="entry name" value="Lysozyme-like"/>
    <property type="match status" value="1"/>
</dbReference>
<dbReference type="InterPro" id="IPR000189">
    <property type="entry name" value="Transglyc_AS"/>
</dbReference>
<comment type="caution">
    <text evidence="6">The sequence shown here is derived from an EMBL/GenBank/DDBJ whole genome shotgun (WGS) entry which is preliminary data.</text>
</comment>
<gene>
    <name evidence="6" type="ORF">P2G67_06380</name>
</gene>
<evidence type="ECO:0000259" key="5">
    <source>
        <dbReference type="Pfam" id="PF01464"/>
    </source>
</evidence>
<proteinExistence type="inferred from homology"/>
<evidence type="ECO:0000256" key="4">
    <source>
        <dbReference type="SAM" id="MobiDB-lite"/>
    </source>
</evidence>
<reference evidence="6 7" key="1">
    <citation type="submission" date="2023-03" db="EMBL/GenBank/DDBJ databases">
        <title>Fodinicurvata sp. CAU 1616 isolated from sea sendiment.</title>
        <authorList>
            <person name="Kim W."/>
        </authorList>
    </citation>
    <scope>NUCLEOTIDE SEQUENCE [LARGE SCALE GENOMIC DNA]</scope>
    <source>
        <strain evidence="6 7">CAU 1616</strain>
    </source>
</reference>
<evidence type="ECO:0000256" key="1">
    <source>
        <dbReference type="ARBA" id="ARBA00007734"/>
    </source>
</evidence>
<evidence type="ECO:0000313" key="6">
    <source>
        <dbReference type="EMBL" id="MDF2095598.1"/>
    </source>
</evidence>
<dbReference type="PANTHER" id="PTHR37423:SF2">
    <property type="entry name" value="MEMBRANE-BOUND LYTIC MUREIN TRANSGLYCOSYLASE C"/>
    <property type="match status" value="1"/>
</dbReference>
<dbReference type="RefSeq" id="WP_275821178.1">
    <property type="nucleotide sequence ID" value="NZ_JARHUD010000003.1"/>
</dbReference>
<dbReference type="Gene3D" id="1.25.20.10">
    <property type="entry name" value="Bacterial muramidases"/>
    <property type="match status" value="1"/>
</dbReference>
<dbReference type="SUPFAM" id="SSF48435">
    <property type="entry name" value="Bacterial muramidases"/>
    <property type="match status" value="1"/>
</dbReference>
<evidence type="ECO:0000313" key="7">
    <source>
        <dbReference type="Proteomes" id="UP001215503"/>
    </source>
</evidence>
<feature type="domain" description="Transglycosylase SLT" evidence="5">
    <location>
        <begin position="405"/>
        <end position="511"/>
    </location>
</feature>
<dbReference type="PANTHER" id="PTHR37423">
    <property type="entry name" value="SOLUBLE LYTIC MUREIN TRANSGLYCOSYLASE-RELATED"/>
    <property type="match status" value="1"/>
</dbReference>
<dbReference type="Pfam" id="PF01464">
    <property type="entry name" value="SLT"/>
    <property type="match status" value="1"/>
</dbReference>
<name>A0ABT5YL70_9PROT</name>
<keyword evidence="7" id="KW-1185">Reference proteome</keyword>
<keyword evidence="3" id="KW-0732">Signal</keyword>
<sequence length="569" mass="62161">MLPFGSGVAAEASGPASGPEVQAETAALPSLGTARPTAMPEILSRADALRYRRIFDLQGEGRWDEADRLIARLADQRLMGHVLFQRYMHPTAYRSEYSELRNWLAQYADHPGAHRIHRLALQRKPSGAPDLRAPRSSSGFRVDLSVAPMMETETTDHSPLMTVSASTPTTQDSEGLPAFTVGRGTAGSWILPGDRERAQDVSDKAAELATAQAPQQHWNKGLEAWRRGDTEAAAAYFQAIVIDDQASGWIRSAGAYWAARAALRLGQPQEMSRWLREALSEPRSFYGLLAQQALGTAPAFDFTEVAYDPKAMNRLLAQPAVKRALALAQAGQPSRAADEIESLGGTFNYREAEALLALIDRAGLPAKAFDLASRMEQIVGAGNGLGTLDVGLFPLPPWEPNGGFTLDRALLYALMRQESAFDPTARSPMGASGLMQLMPRTASYVSGDNSLAGANRHLLLDPAFNLELAQRYVSYLLDYDGVDNNLLHLAVAYNAGPGNLQRWLASMESAGIDTNDPLLFIESLPSGETRSFIRRVLTNFWIYRMRLEQPTPSLATLAAGEWPYYEALD</sequence>
<dbReference type="EMBL" id="JARHUD010000003">
    <property type="protein sequence ID" value="MDF2095598.1"/>
    <property type="molecule type" value="Genomic_DNA"/>
</dbReference>
<accession>A0ABT5YL70</accession>
<dbReference type="Proteomes" id="UP001215503">
    <property type="component" value="Unassembled WGS sequence"/>
</dbReference>
<comment type="similarity">
    <text evidence="2">Belongs to the virb1 family.</text>
</comment>